<organism evidence="2 3">
    <name type="scientific">Dongia rigui</name>
    <dbReference type="NCBI Taxonomy" id="940149"/>
    <lineage>
        <taxon>Bacteria</taxon>
        <taxon>Pseudomonadati</taxon>
        <taxon>Pseudomonadota</taxon>
        <taxon>Alphaproteobacteria</taxon>
        <taxon>Rhodospirillales</taxon>
        <taxon>Dongiaceae</taxon>
        <taxon>Dongia</taxon>
    </lineage>
</organism>
<evidence type="ECO:0000313" key="2">
    <source>
        <dbReference type="EMBL" id="MDY0873124.1"/>
    </source>
</evidence>
<feature type="region of interest" description="Disordered" evidence="1">
    <location>
        <begin position="1"/>
        <end position="41"/>
    </location>
</feature>
<name>A0ABU5E1L8_9PROT</name>
<evidence type="ECO:0000256" key="1">
    <source>
        <dbReference type="SAM" id="MobiDB-lite"/>
    </source>
</evidence>
<gene>
    <name evidence="2" type="ORF">SMD31_14375</name>
</gene>
<evidence type="ECO:0000313" key="3">
    <source>
        <dbReference type="Proteomes" id="UP001271769"/>
    </source>
</evidence>
<dbReference type="RefSeq" id="WP_320501589.1">
    <property type="nucleotide sequence ID" value="NZ_JAXCLX010000002.1"/>
</dbReference>
<keyword evidence="3" id="KW-1185">Reference proteome</keyword>
<reference evidence="2 3" key="1">
    <citation type="journal article" date="2013" name="Antonie Van Leeuwenhoek">
        <title>Dongia rigui sp. nov., isolated from freshwater of a large wetland in Korea.</title>
        <authorList>
            <person name="Baik K.S."/>
            <person name="Hwang Y.M."/>
            <person name="Choi J.S."/>
            <person name="Kwon J."/>
            <person name="Seong C.N."/>
        </authorList>
    </citation>
    <scope>NUCLEOTIDE SEQUENCE [LARGE SCALE GENOMIC DNA]</scope>
    <source>
        <strain evidence="2 3">04SU4-P</strain>
    </source>
</reference>
<dbReference type="Proteomes" id="UP001271769">
    <property type="component" value="Unassembled WGS sequence"/>
</dbReference>
<protein>
    <submittedName>
        <fullName evidence="2">Uncharacterized protein</fullName>
    </submittedName>
</protein>
<feature type="compositionally biased region" description="Basic and acidic residues" evidence="1">
    <location>
        <begin position="10"/>
        <end position="39"/>
    </location>
</feature>
<accession>A0ABU5E1L8</accession>
<dbReference type="EMBL" id="JAXCLX010000002">
    <property type="protein sequence ID" value="MDY0873124.1"/>
    <property type="molecule type" value="Genomic_DNA"/>
</dbReference>
<proteinExistence type="predicted"/>
<sequence length="84" mass="9612">MITRQPLSRQVEESQRIARETRNRERHREQEMLNEKAKESAVFAERTAQLRATRLAKEAGDREVAQQALAAKLAAPAKKATRTK</sequence>
<comment type="caution">
    <text evidence="2">The sequence shown here is derived from an EMBL/GenBank/DDBJ whole genome shotgun (WGS) entry which is preliminary data.</text>
</comment>